<dbReference type="OrthoDB" id="5792777at2"/>
<dbReference type="STRING" id="2041.AERYTH_04485"/>
<dbReference type="PANTHER" id="PTHR16128">
    <property type="entry name" value="FAD/NAD(P)-BINDING OXIDOREDUCTASE FAMILY PROTEIN"/>
    <property type="match status" value="1"/>
</dbReference>
<dbReference type="RefSeq" id="WP_067855191.1">
    <property type="nucleotide sequence ID" value="NZ_CP011502.1"/>
</dbReference>
<dbReference type="AlphaFoldDB" id="A0A0U3SZS9"/>
<dbReference type="EMBL" id="CP011502">
    <property type="protein sequence ID" value="ALX04008.1"/>
    <property type="molecule type" value="Genomic_DNA"/>
</dbReference>
<dbReference type="PANTHER" id="PTHR16128:SF5">
    <property type="entry name" value="FAD_NAD(P)-BINDING OXIDOREDUCTASE FAMILY PROTEIN"/>
    <property type="match status" value="1"/>
</dbReference>
<sequence length="317" mass="33880">MARVVVVGAGLSGVVCARELVAHGHEVVVRDTGRRPGGRMALRRHDGRVVDIGASYFTVRDDAFAAVVDDWELRGLARPWTDRFTTWTPSGREVKPGPLRWAAPDGLRSLVEDLAGRLDVRSAAPVGRVEVGPEGPSVDGERADAVVLAMPDPQARRLLEPGTPAHDVLDDPYEPALALTAGWDERTWPDEDGIFVGDHADLAWVADDGLRRGDRAPVLVAHSTAGRAEQHLDDPASAAGPMLAALREVVEVPDTEPSLVHVQRWTFSRPAHGHDATFHLGDDGVGACGDAWGPTSSVETAYVSGRSLGLALVERLA</sequence>
<dbReference type="PATRIC" id="fig|2041.4.peg.937"/>
<dbReference type="Pfam" id="PF01593">
    <property type="entry name" value="Amino_oxidase"/>
    <property type="match status" value="1"/>
</dbReference>
<reference evidence="2 3" key="1">
    <citation type="journal article" date="1991" name="Int. J. Syst. Bacteriol.">
        <title>Description of the erythromycin-producing bacterium Arthrobacter sp. strain NRRL B-3381 as Aeromicrobium erythreum gen. nov., sp. nov.</title>
        <authorList>
            <person name="Miller E.S."/>
            <person name="Woese C.R."/>
            <person name="Brenner S."/>
        </authorList>
    </citation>
    <scope>NUCLEOTIDE SEQUENCE [LARGE SCALE GENOMIC DNA]</scope>
    <source>
        <strain evidence="2 3">AR18</strain>
    </source>
</reference>
<name>A0A0U3SZS9_9ACTN</name>
<dbReference type="Gene3D" id="3.90.660.10">
    <property type="match status" value="1"/>
</dbReference>
<dbReference type="GO" id="GO:0016491">
    <property type="term" value="F:oxidoreductase activity"/>
    <property type="evidence" value="ECO:0007669"/>
    <property type="project" value="InterPro"/>
</dbReference>
<gene>
    <name evidence="2" type="ORF">AERYTH_04485</name>
</gene>
<dbReference type="InterPro" id="IPR002937">
    <property type="entry name" value="Amino_oxidase"/>
</dbReference>
<evidence type="ECO:0000313" key="2">
    <source>
        <dbReference type="EMBL" id="ALX04008.1"/>
    </source>
</evidence>
<accession>A0A0U3SZS9</accession>
<dbReference type="Pfam" id="PF13450">
    <property type="entry name" value="NAD_binding_8"/>
    <property type="match status" value="1"/>
</dbReference>
<feature type="domain" description="Amine oxidase" evidence="1">
    <location>
        <begin position="89"/>
        <end position="306"/>
    </location>
</feature>
<dbReference type="Gene3D" id="3.50.50.60">
    <property type="entry name" value="FAD/NAD(P)-binding domain"/>
    <property type="match status" value="1"/>
</dbReference>
<organism evidence="2 3">
    <name type="scientific">Aeromicrobium erythreum</name>
    <dbReference type="NCBI Taxonomy" id="2041"/>
    <lineage>
        <taxon>Bacteria</taxon>
        <taxon>Bacillati</taxon>
        <taxon>Actinomycetota</taxon>
        <taxon>Actinomycetes</taxon>
        <taxon>Propionibacteriales</taxon>
        <taxon>Nocardioidaceae</taxon>
        <taxon>Aeromicrobium</taxon>
    </lineage>
</organism>
<keyword evidence="3" id="KW-1185">Reference proteome</keyword>
<dbReference type="InterPro" id="IPR036188">
    <property type="entry name" value="FAD/NAD-bd_sf"/>
</dbReference>
<proteinExistence type="predicted"/>
<dbReference type="SUPFAM" id="SSF51905">
    <property type="entry name" value="FAD/NAD(P)-binding domain"/>
    <property type="match status" value="1"/>
</dbReference>
<evidence type="ECO:0000313" key="3">
    <source>
        <dbReference type="Proteomes" id="UP000067689"/>
    </source>
</evidence>
<dbReference type="Proteomes" id="UP000067689">
    <property type="component" value="Chromosome"/>
</dbReference>
<dbReference type="KEGG" id="aer:AERYTH_04485"/>
<evidence type="ECO:0000259" key="1">
    <source>
        <dbReference type="Pfam" id="PF01593"/>
    </source>
</evidence>
<protein>
    <recommendedName>
        <fullName evidence="1">Amine oxidase domain-containing protein</fullName>
    </recommendedName>
</protein>